<evidence type="ECO:0000313" key="10">
    <source>
        <dbReference type="Proteomes" id="UP000599312"/>
    </source>
</evidence>
<dbReference type="NCBIfam" id="TIGR00385">
    <property type="entry name" value="dsbE"/>
    <property type="match status" value="1"/>
</dbReference>
<comment type="subcellular location">
    <subcellularLocation>
        <location evidence="1">Cell envelope</location>
    </subcellularLocation>
</comment>
<dbReference type="InterPro" id="IPR036249">
    <property type="entry name" value="Thioredoxin-like_sf"/>
</dbReference>
<dbReference type="Gene3D" id="3.40.30.10">
    <property type="entry name" value="Glutaredoxin"/>
    <property type="match status" value="1"/>
</dbReference>
<comment type="caution">
    <text evidence="9">The sequence shown here is derived from an EMBL/GenBank/DDBJ whole genome shotgun (WGS) entry which is preliminary data.</text>
</comment>
<accession>A0A931BLE2</accession>
<dbReference type="PANTHER" id="PTHR42852">
    <property type="entry name" value="THIOL:DISULFIDE INTERCHANGE PROTEIN DSBE"/>
    <property type="match status" value="1"/>
</dbReference>
<keyword evidence="7" id="KW-1133">Transmembrane helix</keyword>
<dbReference type="Pfam" id="PF08534">
    <property type="entry name" value="Redoxin"/>
    <property type="match status" value="1"/>
</dbReference>
<gene>
    <name evidence="9" type="ORF">I2H38_06625</name>
</gene>
<evidence type="ECO:0000256" key="3">
    <source>
        <dbReference type="ARBA" id="ARBA00022748"/>
    </source>
</evidence>
<dbReference type="AlphaFoldDB" id="A0A931BLE2"/>
<comment type="similarity">
    <text evidence="2">Belongs to the thioredoxin family. DsbE subfamily.</text>
</comment>
<dbReference type="Proteomes" id="UP000599312">
    <property type="component" value="Unassembled WGS sequence"/>
</dbReference>
<dbReference type="PROSITE" id="PS51352">
    <property type="entry name" value="THIOREDOXIN_2"/>
    <property type="match status" value="1"/>
</dbReference>
<dbReference type="InterPro" id="IPR017937">
    <property type="entry name" value="Thioredoxin_CS"/>
</dbReference>
<organism evidence="9 10">
    <name type="scientific">Microvirga alba</name>
    <dbReference type="NCBI Taxonomy" id="2791025"/>
    <lineage>
        <taxon>Bacteria</taxon>
        <taxon>Pseudomonadati</taxon>
        <taxon>Pseudomonadota</taxon>
        <taxon>Alphaproteobacteria</taxon>
        <taxon>Hyphomicrobiales</taxon>
        <taxon>Methylobacteriaceae</taxon>
        <taxon>Microvirga</taxon>
    </lineage>
</organism>
<keyword evidence="4" id="KW-1015">Disulfide bond</keyword>
<evidence type="ECO:0000256" key="7">
    <source>
        <dbReference type="SAM" id="Phobius"/>
    </source>
</evidence>
<dbReference type="InterPro" id="IPR050553">
    <property type="entry name" value="Thioredoxin_ResA/DsbE_sf"/>
</dbReference>
<evidence type="ECO:0000256" key="5">
    <source>
        <dbReference type="ARBA" id="ARBA00023284"/>
    </source>
</evidence>
<proteinExistence type="inferred from homology"/>
<feature type="region of interest" description="Disordered" evidence="6">
    <location>
        <begin position="1"/>
        <end position="37"/>
    </location>
</feature>
<keyword evidence="10" id="KW-1185">Reference proteome</keyword>
<keyword evidence="7" id="KW-0472">Membrane</keyword>
<evidence type="ECO:0000256" key="6">
    <source>
        <dbReference type="SAM" id="MobiDB-lite"/>
    </source>
</evidence>
<evidence type="ECO:0000313" key="9">
    <source>
        <dbReference type="EMBL" id="MBF9233051.1"/>
    </source>
</evidence>
<feature type="transmembrane region" description="Helical" evidence="7">
    <location>
        <begin position="45"/>
        <end position="66"/>
    </location>
</feature>
<keyword evidence="5" id="KW-0676">Redox-active center</keyword>
<dbReference type="InterPro" id="IPR004799">
    <property type="entry name" value="Periplasmic_diS_OxRdtase_DsbE"/>
</dbReference>
<keyword evidence="7" id="KW-0812">Transmembrane</keyword>
<evidence type="ECO:0000259" key="8">
    <source>
        <dbReference type="PROSITE" id="PS51352"/>
    </source>
</evidence>
<evidence type="ECO:0000256" key="2">
    <source>
        <dbReference type="ARBA" id="ARBA00007758"/>
    </source>
</evidence>
<reference evidence="9" key="1">
    <citation type="submission" date="2020-11" db="EMBL/GenBank/DDBJ databases">
        <authorList>
            <person name="Kim M.K."/>
        </authorList>
    </citation>
    <scope>NUCLEOTIDE SEQUENCE</scope>
    <source>
        <strain evidence="9">BT350</strain>
    </source>
</reference>
<dbReference type="SUPFAM" id="SSF52833">
    <property type="entry name" value="Thioredoxin-like"/>
    <property type="match status" value="1"/>
</dbReference>
<dbReference type="InterPro" id="IPR013766">
    <property type="entry name" value="Thioredoxin_domain"/>
</dbReference>
<protein>
    <submittedName>
        <fullName evidence="9">DsbE family thiol:disulfide interchange protein</fullName>
    </submittedName>
</protein>
<dbReference type="PROSITE" id="PS00194">
    <property type="entry name" value="THIOREDOXIN_1"/>
    <property type="match status" value="1"/>
</dbReference>
<dbReference type="EMBL" id="JADQDO010000002">
    <property type="protein sequence ID" value="MBF9233051.1"/>
    <property type="molecule type" value="Genomic_DNA"/>
</dbReference>
<dbReference type="GO" id="GO:0030288">
    <property type="term" value="C:outer membrane-bounded periplasmic space"/>
    <property type="evidence" value="ECO:0007669"/>
    <property type="project" value="InterPro"/>
</dbReference>
<dbReference type="PANTHER" id="PTHR42852:SF6">
    <property type="entry name" value="THIOL:DISULFIDE INTERCHANGE PROTEIN DSBE"/>
    <property type="match status" value="1"/>
</dbReference>
<keyword evidence="3" id="KW-0201">Cytochrome c-type biogenesis</keyword>
<name>A0A931BLE2_9HYPH</name>
<evidence type="ECO:0000256" key="4">
    <source>
        <dbReference type="ARBA" id="ARBA00023157"/>
    </source>
</evidence>
<sequence>MGRGRRKAPGEGAVLPDKSPSQAADASPYPDPLPAGEREKSRSRLLFLLPGAVFVGLAALFVFRLGGGDPSQVPSALIGKPVPAFALAPLEGLVAGGKPVPGLSNEDLKGKVTVVNVWASWCAPCRQEHPLLVELAKDPSIRVVGINQKDNPDNARRFLGALGNPFAAVGADSNGRVSIDWGVYGVPETFIVGPDGLIRHKHIGPLTPETLPAFKARLKEIPPA</sequence>
<evidence type="ECO:0000256" key="1">
    <source>
        <dbReference type="ARBA" id="ARBA00004196"/>
    </source>
</evidence>
<dbReference type="GO" id="GO:0017004">
    <property type="term" value="P:cytochrome complex assembly"/>
    <property type="evidence" value="ECO:0007669"/>
    <property type="project" value="UniProtKB-KW"/>
</dbReference>
<dbReference type="CDD" id="cd03010">
    <property type="entry name" value="TlpA_like_DsbE"/>
    <property type="match status" value="1"/>
</dbReference>
<dbReference type="InterPro" id="IPR013740">
    <property type="entry name" value="Redoxin"/>
</dbReference>
<dbReference type="GO" id="GO:0015036">
    <property type="term" value="F:disulfide oxidoreductase activity"/>
    <property type="evidence" value="ECO:0007669"/>
    <property type="project" value="InterPro"/>
</dbReference>
<feature type="domain" description="Thioredoxin" evidence="8">
    <location>
        <begin position="76"/>
        <end position="220"/>
    </location>
</feature>